<feature type="domain" description="Glycoside hydrolase family 29 N-terminal" evidence="7">
    <location>
        <begin position="42"/>
        <end position="305"/>
    </location>
</feature>
<evidence type="ECO:0000256" key="5">
    <source>
        <dbReference type="ARBA" id="ARBA00022801"/>
    </source>
</evidence>
<dbReference type="EMBL" id="AJLS01000137">
    <property type="protein sequence ID" value="EKN65261.1"/>
    <property type="molecule type" value="Genomic_DNA"/>
</dbReference>
<dbReference type="SUPFAM" id="SSF51445">
    <property type="entry name" value="(Trans)glycosidases"/>
    <property type="match status" value="1"/>
</dbReference>
<evidence type="ECO:0000256" key="6">
    <source>
        <dbReference type="ARBA" id="ARBA00023295"/>
    </source>
</evidence>
<dbReference type="GO" id="GO:0016139">
    <property type="term" value="P:glycoside catabolic process"/>
    <property type="evidence" value="ECO:0007669"/>
    <property type="project" value="TreeGrafter"/>
</dbReference>
<comment type="function">
    <text evidence="1">Alpha-L-fucosidase is responsible for hydrolyzing the alpha-1,6-linked fucose joined to the reducing-end N-acetylglucosamine of the carbohydrate moieties of glycoproteins.</text>
</comment>
<evidence type="ECO:0000256" key="4">
    <source>
        <dbReference type="ARBA" id="ARBA00022729"/>
    </source>
</evidence>
<dbReference type="GO" id="GO:0005764">
    <property type="term" value="C:lysosome"/>
    <property type="evidence" value="ECO:0007669"/>
    <property type="project" value="TreeGrafter"/>
</dbReference>
<keyword evidence="4" id="KW-0732">Signal</keyword>
<dbReference type="PANTHER" id="PTHR10030:SF37">
    <property type="entry name" value="ALPHA-L-FUCOSIDASE-RELATED"/>
    <property type="match status" value="1"/>
</dbReference>
<comment type="caution">
    <text evidence="8">The sequence shown here is derived from an EMBL/GenBank/DDBJ whole genome shotgun (WGS) entry which is preliminary data.</text>
</comment>
<dbReference type="eggNOG" id="COG3669">
    <property type="taxonomic scope" value="Bacteria"/>
</dbReference>
<dbReference type="STRING" id="1117379.BABA_21491"/>
<evidence type="ECO:0000313" key="8">
    <source>
        <dbReference type="EMBL" id="EKN65261.1"/>
    </source>
</evidence>
<evidence type="ECO:0000256" key="2">
    <source>
        <dbReference type="ARBA" id="ARBA00007951"/>
    </source>
</evidence>
<dbReference type="PRINTS" id="PR00741">
    <property type="entry name" value="GLHYDRLASE29"/>
</dbReference>
<dbReference type="GO" id="GO:0004560">
    <property type="term" value="F:alpha-L-fucosidase activity"/>
    <property type="evidence" value="ECO:0007669"/>
    <property type="project" value="InterPro"/>
</dbReference>
<dbReference type="PANTHER" id="PTHR10030">
    <property type="entry name" value="ALPHA-L-FUCOSIDASE"/>
    <property type="match status" value="1"/>
</dbReference>
<dbReference type="OrthoDB" id="107551at2"/>
<accession>K6DWM1</accession>
<sequence length="420" mass="48028">MEKVKLALPSADQLAWQNLDLGIFCHFGINTFCDQEWGEGNDSPQLFNPKELDAEKWVRLAKDAGFKYFILTAKHHDGFCLWPTATTDYSVKSSPWKDGKGDLVRECADACQKAGIHFGIYLSPWDRHEPMFSDIEAYDDFYSQQLTELMTQYGPLIEVWFDGAGSEGRDYNWERIIGIVKHYQPNAMIFNMGQPTIRWVGNEEGVAPYPCWNTESAAKISMFSNESATWLPGTPAWLPAECDVPIRKQHWFWHPNDEDSLLSLEELMHIYYHSVGHGTNLLLNISPDDRGLIPEIDEKRLSEFGLEIKKRFAHSVGSTSGNGNELILTLEREVSIDHIILMEDIRFGERVRQFELEAFIDEQWVSIALGTAIGHRYIQQLSPLKTSNLKLHVKDSVENPIIKEFSCYSSEELDGSTQKQ</sequence>
<dbReference type="EC" id="3.2.1.51" evidence="3"/>
<protein>
    <recommendedName>
        <fullName evidence="3">alpha-L-fucosidase</fullName>
        <ecNumber evidence="3">3.2.1.51</ecNumber>
    </recommendedName>
</protein>
<evidence type="ECO:0000259" key="7">
    <source>
        <dbReference type="Pfam" id="PF01120"/>
    </source>
</evidence>
<dbReference type="AlphaFoldDB" id="K6DWM1"/>
<dbReference type="PATRIC" id="fig|1117379.3.peg.4455"/>
<dbReference type="Gene3D" id="3.20.20.80">
    <property type="entry name" value="Glycosidases"/>
    <property type="match status" value="1"/>
</dbReference>
<evidence type="ECO:0000256" key="1">
    <source>
        <dbReference type="ARBA" id="ARBA00004071"/>
    </source>
</evidence>
<evidence type="ECO:0000313" key="9">
    <source>
        <dbReference type="Proteomes" id="UP000006316"/>
    </source>
</evidence>
<comment type="similarity">
    <text evidence="2">Belongs to the glycosyl hydrolase 29 family.</text>
</comment>
<dbReference type="InterPro" id="IPR017853">
    <property type="entry name" value="GH"/>
</dbReference>
<dbReference type="Pfam" id="PF01120">
    <property type="entry name" value="Alpha_L_fucos"/>
    <property type="match status" value="1"/>
</dbReference>
<keyword evidence="6" id="KW-0326">Glycosidase</keyword>
<evidence type="ECO:0000256" key="3">
    <source>
        <dbReference type="ARBA" id="ARBA00012662"/>
    </source>
</evidence>
<dbReference type="Gene3D" id="2.60.120.260">
    <property type="entry name" value="Galactose-binding domain-like"/>
    <property type="match status" value="1"/>
</dbReference>
<dbReference type="SMART" id="SM00812">
    <property type="entry name" value="Alpha_L_fucos"/>
    <property type="match status" value="1"/>
</dbReference>
<keyword evidence="9" id="KW-1185">Reference proteome</keyword>
<reference evidence="8 9" key="1">
    <citation type="journal article" date="2012" name="Front. Microbiol.">
        <title>Redundancy and modularity in membrane-associated dissimilatory nitrate reduction in Bacillus.</title>
        <authorList>
            <person name="Heylen K."/>
            <person name="Keltjens J."/>
        </authorList>
    </citation>
    <scope>NUCLEOTIDE SEQUENCE [LARGE SCALE GENOMIC DNA]</scope>
    <source>
        <strain evidence="9">LMG 21833T</strain>
    </source>
</reference>
<organism evidence="8 9">
    <name type="scientific">Neobacillus bataviensis LMG 21833</name>
    <dbReference type="NCBI Taxonomy" id="1117379"/>
    <lineage>
        <taxon>Bacteria</taxon>
        <taxon>Bacillati</taxon>
        <taxon>Bacillota</taxon>
        <taxon>Bacilli</taxon>
        <taxon>Bacillales</taxon>
        <taxon>Bacillaceae</taxon>
        <taxon>Neobacillus</taxon>
    </lineage>
</organism>
<proteinExistence type="inferred from homology"/>
<dbReference type="RefSeq" id="WP_007087290.1">
    <property type="nucleotide sequence ID" value="NZ_AJLS01000137.1"/>
</dbReference>
<keyword evidence="5" id="KW-0378">Hydrolase</keyword>
<dbReference type="InterPro" id="IPR057739">
    <property type="entry name" value="Glyco_hydro_29_N"/>
</dbReference>
<name>K6DWM1_9BACI</name>
<dbReference type="GO" id="GO:0006004">
    <property type="term" value="P:fucose metabolic process"/>
    <property type="evidence" value="ECO:0007669"/>
    <property type="project" value="InterPro"/>
</dbReference>
<dbReference type="InterPro" id="IPR000933">
    <property type="entry name" value="Glyco_hydro_29"/>
</dbReference>
<dbReference type="InterPro" id="IPR016286">
    <property type="entry name" value="FUC_metazoa-typ"/>
</dbReference>
<gene>
    <name evidence="8" type="ORF">BABA_21491</name>
</gene>
<dbReference type="Proteomes" id="UP000006316">
    <property type="component" value="Unassembled WGS sequence"/>
</dbReference>